<evidence type="ECO:0000313" key="1">
    <source>
        <dbReference type="EMBL" id="PZQ76069.1"/>
    </source>
</evidence>
<name>A0A2W5QI57_VARPD</name>
<gene>
    <name evidence="1" type="ORF">DI563_07970</name>
</gene>
<accession>A0A2W5QI57</accession>
<dbReference type="AlphaFoldDB" id="A0A2W5QI57"/>
<dbReference type="Proteomes" id="UP000249135">
    <property type="component" value="Unassembled WGS sequence"/>
</dbReference>
<evidence type="ECO:0000313" key="2">
    <source>
        <dbReference type="Proteomes" id="UP000249135"/>
    </source>
</evidence>
<reference evidence="1 2" key="1">
    <citation type="submission" date="2017-08" db="EMBL/GenBank/DDBJ databases">
        <title>Infants hospitalized years apart are colonized by the same room-sourced microbial strains.</title>
        <authorList>
            <person name="Brooks B."/>
            <person name="Olm M.R."/>
            <person name="Firek B.A."/>
            <person name="Baker R."/>
            <person name="Thomas B.C."/>
            <person name="Morowitz M.J."/>
            <person name="Banfield J.F."/>
        </authorList>
    </citation>
    <scope>NUCLEOTIDE SEQUENCE [LARGE SCALE GENOMIC DNA]</scope>
    <source>
        <strain evidence="1">S2_005_003_R2_41</strain>
    </source>
</reference>
<organism evidence="1 2">
    <name type="scientific">Variovorax paradoxus</name>
    <dbReference type="NCBI Taxonomy" id="34073"/>
    <lineage>
        <taxon>Bacteria</taxon>
        <taxon>Pseudomonadati</taxon>
        <taxon>Pseudomonadota</taxon>
        <taxon>Betaproteobacteria</taxon>
        <taxon>Burkholderiales</taxon>
        <taxon>Comamonadaceae</taxon>
        <taxon>Variovorax</taxon>
    </lineage>
</organism>
<comment type="caution">
    <text evidence="1">The sequence shown here is derived from an EMBL/GenBank/DDBJ whole genome shotgun (WGS) entry which is preliminary data.</text>
</comment>
<proteinExistence type="predicted"/>
<dbReference type="EMBL" id="QFPP01000064">
    <property type="protein sequence ID" value="PZQ76069.1"/>
    <property type="molecule type" value="Genomic_DNA"/>
</dbReference>
<protein>
    <submittedName>
        <fullName evidence="1">Uncharacterized protein</fullName>
    </submittedName>
</protein>
<sequence length="232" mass="25290">MALRDIALTVREVAPGEFVWLLLDGAGARGKLFSYELQQSSPDRYATHSSALAAGVAALRQRLAPTSAKVQITAHAAAKPRLTDWDLETLETSRRYFRMTHGAVNVGAGVHHVAMVEPLFATRFTDDHKYLAHCLKTLYLQGQEGAREEATTVWLKVPEGMGDWPGYITPALQRLAGAAIGVIITQGKRSSHNGLLRGDFVQALQAVEHDGYIWDPISGKLMFACVLPDAQG</sequence>